<dbReference type="GO" id="GO:0016791">
    <property type="term" value="F:phosphatase activity"/>
    <property type="evidence" value="ECO:0007669"/>
    <property type="project" value="TreeGrafter"/>
</dbReference>
<dbReference type="Proteomes" id="UP000664731">
    <property type="component" value="Unassembled WGS sequence"/>
</dbReference>
<evidence type="ECO:0000313" key="2">
    <source>
        <dbReference type="EMBL" id="MBO1249772.1"/>
    </source>
</evidence>
<dbReference type="PANTHER" id="PTHR42850">
    <property type="entry name" value="METALLOPHOSPHOESTERASE"/>
    <property type="match status" value="1"/>
</dbReference>
<dbReference type="Gene3D" id="3.60.21.10">
    <property type="match status" value="1"/>
</dbReference>
<dbReference type="GO" id="GO:0005737">
    <property type="term" value="C:cytoplasm"/>
    <property type="evidence" value="ECO:0007669"/>
    <property type="project" value="TreeGrafter"/>
</dbReference>
<dbReference type="SUPFAM" id="SSF56300">
    <property type="entry name" value="Metallo-dependent phosphatases"/>
    <property type="match status" value="1"/>
</dbReference>
<evidence type="ECO:0000259" key="1">
    <source>
        <dbReference type="Pfam" id="PF00149"/>
    </source>
</evidence>
<dbReference type="PANTHER" id="PTHR42850:SF4">
    <property type="entry name" value="ZINC-DEPENDENT ENDOPOLYPHOSPHATASE"/>
    <property type="match status" value="1"/>
</dbReference>
<evidence type="ECO:0000313" key="3">
    <source>
        <dbReference type="Proteomes" id="UP000664731"/>
    </source>
</evidence>
<dbReference type="PRINTS" id="PR00114">
    <property type="entry name" value="STPHPHTASE"/>
</dbReference>
<dbReference type="RefSeq" id="WP_207575235.1">
    <property type="nucleotide sequence ID" value="NZ_JAFNME010000014.1"/>
</dbReference>
<keyword evidence="3" id="KW-1185">Reference proteome</keyword>
<protein>
    <submittedName>
        <fullName evidence="2">Metallophosphoesterase</fullName>
    </submittedName>
</protein>
<comment type="caution">
    <text evidence="2">The sequence shown here is derived from an EMBL/GenBank/DDBJ whole genome shotgun (WGS) entry which is preliminary data.</text>
</comment>
<dbReference type="InterPro" id="IPR004843">
    <property type="entry name" value="Calcineurin-like_PHP"/>
</dbReference>
<reference evidence="2" key="1">
    <citation type="submission" date="2021-03" db="EMBL/GenBank/DDBJ databases">
        <title>Comamonas denitrificans.</title>
        <authorList>
            <person name="Finster K."/>
        </authorList>
    </citation>
    <scope>NUCLEOTIDE SEQUENCE</scope>
    <source>
        <strain evidence="2">MM2021_4</strain>
    </source>
</reference>
<dbReference type="InterPro" id="IPR050126">
    <property type="entry name" value="Ap4A_hydrolase"/>
</dbReference>
<accession>A0A939GYQ1</accession>
<dbReference type="InterPro" id="IPR029052">
    <property type="entry name" value="Metallo-depent_PP-like"/>
</dbReference>
<dbReference type="EMBL" id="JAFNME010000014">
    <property type="protein sequence ID" value="MBO1249772.1"/>
    <property type="molecule type" value="Genomic_DNA"/>
</dbReference>
<feature type="domain" description="Calcineurin-like phosphoesterase" evidence="1">
    <location>
        <begin position="12"/>
        <end position="101"/>
    </location>
</feature>
<proteinExistence type="predicted"/>
<name>A0A939GYQ1_9BURK</name>
<dbReference type="AlphaFoldDB" id="A0A939GYQ1"/>
<organism evidence="2 3">
    <name type="scientific">Comamonas denitrificans</name>
    <dbReference type="NCBI Taxonomy" id="117506"/>
    <lineage>
        <taxon>Bacteria</taxon>
        <taxon>Pseudomonadati</taxon>
        <taxon>Pseudomonadota</taxon>
        <taxon>Betaproteobacteria</taxon>
        <taxon>Burkholderiales</taxon>
        <taxon>Comamonadaceae</taxon>
        <taxon>Comamonas</taxon>
    </lineage>
</organism>
<gene>
    <name evidence="2" type="ORF">J1777_08060</name>
</gene>
<sequence length="395" mass="44537">MSLVQTLPSGPLDIVGDIHGEQAALLQLLRHLGYDARGNHPEGRTLVFLGDFVDRGPDSPGVIGIVHQLVTSGKAVAIAGNHEINLLRNDPKDGSGWFFDARLQSDLRKYPCFARPHDPAERSAIVHFLRDLPVALEREDLRIVHAAWSGAAVEQARRQPLGGLRAAYDQWEAQAAQAAQAQRITERMAQERELWPHNLEHGEHRPPFLQAHCDNELNKSIFNPLKVLTCGLEDPATEPFFAGNKWRFVQRQAWWEHYTEATPVVIGHYWRRIDPHHCTQEGLFADVAPFAWHGQRQNVFCVDYSVGARAQARKKEQATHGFKLAALRWPERTLMFDDGQQQTTHGFMQRPQQPHTAHNAAANQQRLASVHAIRNPDYALHLGLPLSRTAQGYAH</sequence>
<dbReference type="InterPro" id="IPR006186">
    <property type="entry name" value="Ser/Thr-sp_prot-phosphatase"/>
</dbReference>
<dbReference type="Pfam" id="PF00149">
    <property type="entry name" value="Metallophos"/>
    <property type="match status" value="1"/>
</dbReference>